<keyword evidence="3 4" id="KW-0663">Pyridoxal phosphate</keyword>
<dbReference type="SUPFAM" id="SSF53383">
    <property type="entry name" value="PLP-dependent transferases"/>
    <property type="match status" value="1"/>
</dbReference>
<dbReference type="Proteomes" id="UP000253420">
    <property type="component" value="Unassembled WGS sequence"/>
</dbReference>
<dbReference type="InterPro" id="IPR050103">
    <property type="entry name" value="Class-III_PLP-dep_AT"/>
</dbReference>
<keyword evidence="6" id="KW-1185">Reference proteome</keyword>
<dbReference type="InterPro" id="IPR015424">
    <property type="entry name" value="PyrdxlP-dep_Trfase"/>
</dbReference>
<dbReference type="Gene3D" id="3.90.1150.10">
    <property type="entry name" value="Aspartate Aminotransferase, domain 1"/>
    <property type="match status" value="1"/>
</dbReference>
<dbReference type="Gene3D" id="3.40.640.10">
    <property type="entry name" value="Type I PLP-dependent aspartate aminotransferase-like (Major domain)"/>
    <property type="match status" value="1"/>
</dbReference>
<comment type="cofactor">
    <cofactor evidence="1">
        <name>pyridoxal 5'-phosphate</name>
        <dbReference type="ChEBI" id="CHEBI:597326"/>
    </cofactor>
</comment>
<dbReference type="PIRSF" id="PIRSF000521">
    <property type="entry name" value="Transaminase_4ab_Lys_Orn"/>
    <property type="match status" value="1"/>
</dbReference>
<sequence length="473" mass="52951">MNKTINLLVAEPISLSSQSESDLRVLEELYCSHGDTVHYSAKPAFFETCEGSFLYNTQGTAFLDLQMWYSAVNFGYRNPRLNAVAHRQLDTLPQVASQYLHREKVELAARIAQDAERKFGMKGRVHFNVGGSQAVEDSLKLVRNYSGGKSLMFAFEGGYHGRTLGASAITSSYRYRRRYGHFSDRAQFIEFPYHFRGPKGMSKEEYGHQCVQKFARLFESEYNGAWDPKAGSSEFAAFYVEPIQGTGGYVIPPMNFFIELKKVLDEHGILLVVDEIQMGVYRTGKMWAIEHFGVNPDVLVFGKAITNGLNPLSGIWAREEMIHPGIFPPGSTHSTFASNPMGTAIALETVKMLEENDFGATIMEKGAYFLDGLKQLQARHRTIGEVDGLGLALRLEVCQEDGYTPDKPTLDWMCDEGMKGDLQAGDKMYGLVLDVGGYHKNVITLAPNLLITREEIDLALTLLDQLFLRAAKR</sequence>
<protein>
    <submittedName>
        <fullName evidence="5">Aminotransferase class III-fold pyridoxal phosphate-dependent enzyme</fullName>
    </submittedName>
</protein>
<evidence type="ECO:0000313" key="5">
    <source>
        <dbReference type="EMBL" id="RCS21665.1"/>
    </source>
</evidence>
<accession>A0A368JZ01</accession>
<comment type="caution">
    <text evidence="5">The sequence shown here is derived from an EMBL/GenBank/DDBJ whole genome shotgun (WGS) entry which is preliminary data.</text>
</comment>
<dbReference type="InterPro" id="IPR015422">
    <property type="entry name" value="PyrdxlP-dep_Trfase_small"/>
</dbReference>
<dbReference type="CDD" id="cd00610">
    <property type="entry name" value="OAT_like"/>
    <property type="match status" value="1"/>
</dbReference>
<dbReference type="GO" id="GO:0030170">
    <property type="term" value="F:pyridoxal phosphate binding"/>
    <property type="evidence" value="ECO:0007669"/>
    <property type="project" value="InterPro"/>
</dbReference>
<evidence type="ECO:0000256" key="3">
    <source>
        <dbReference type="ARBA" id="ARBA00022898"/>
    </source>
</evidence>
<dbReference type="GO" id="GO:0042802">
    <property type="term" value="F:identical protein binding"/>
    <property type="evidence" value="ECO:0007669"/>
    <property type="project" value="TreeGrafter"/>
</dbReference>
<proteinExistence type="inferred from homology"/>
<dbReference type="InterPro" id="IPR049704">
    <property type="entry name" value="Aminotrans_3_PPA_site"/>
</dbReference>
<gene>
    <name evidence="5" type="ORF">DUT91_22585</name>
</gene>
<dbReference type="PANTHER" id="PTHR11986">
    <property type="entry name" value="AMINOTRANSFERASE CLASS III"/>
    <property type="match status" value="1"/>
</dbReference>
<evidence type="ECO:0000256" key="4">
    <source>
        <dbReference type="RuleBase" id="RU003560"/>
    </source>
</evidence>
<keyword evidence="5" id="KW-0808">Transferase</keyword>
<dbReference type="RefSeq" id="WP_114442738.1">
    <property type="nucleotide sequence ID" value="NZ_QOZG01000018.1"/>
</dbReference>
<evidence type="ECO:0000256" key="2">
    <source>
        <dbReference type="ARBA" id="ARBA00022576"/>
    </source>
</evidence>
<dbReference type="OrthoDB" id="5288905at2"/>
<reference evidence="5 6" key="1">
    <citation type="submission" date="2018-07" db="EMBL/GenBank/DDBJ databases">
        <title>The draft genome of Phyllobacterium salinisoli.</title>
        <authorList>
            <person name="Liu L."/>
            <person name="Li L."/>
            <person name="Zhang X."/>
            <person name="Liang L."/>
        </authorList>
    </citation>
    <scope>NUCLEOTIDE SEQUENCE [LARGE SCALE GENOMIC DNA]</scope>
    <source>
        <strain evidence="5 6">LLAN61</strain>
    </source>
</reference>
<name>A0A368JZ01_9HYPH</name>
<evidence type="ECO:0000256" key="1">
    <source>
        <dbReference type="ARBA" id="ARBA00001933"/>
    </source>
</evidence>
<comment type="similarity">
    <text evidence="4">Belongs to the class-III pyridoxal-phosphate-dependent aminotransferase family.</text>
</comment>
<organism evidence="5 6">
    <name type="scientific">Phyllobacterium salinisoli</name>
    <dbReference type="NCBI Taxonomy" id="1899321"/>
    <lineage>
        <taxon>Bacteria</taxon>
        <taxon>Pseudomonadati</taxon>
        <taxon>Pseudomonadota</taxon>
        <taxon>Alphaproteobacteria</taxon>
        <taxon>Hyphomicrobiales</taxon>
        <taxon>Phyllobacteriaceae</taxon>
        <taxon>Phyllobacterium</taxon>
    </lineage>
</organism>
<dbReference type="InterPro" id="IPR005814">
    <property type="entry name" value="Aminotrans_3"/>
</dbReference>
<dbReference type="Pfam" id="PF00202">
    <property type="entry name" value="Aminotran_3"/>
    <property type="match status" value="1"/>
</dbReference>
<dbReference type="EMBL" id="QOZG01000018">
    <property type="protein sequence ID" value="RCS21665.1"/>
    <property type="molecule type" value="Genomic_DNA"/>
</dbReference>
<evidence type="ECO:0000313" key="6">
    <source>
        <dbReference type="Proteomes" id="UP000253420"/>
    </source>
</evidence>
<dbReference type="PROSITE" id="PS00600">
    <property type="entry name" value="AA_TRANSFER_CLASS_3"/>
    <property type="match status" value="1"/>
</dbReference>
<dbReference type="GO" id="GO:0008483">
    <property type="term" value="F:transaminase activity"/>
    <property type="evidence" value="ECO:0007669"/>
    <property type="project" value="UniProtKB-KW"/>
</dbReference>
<keyword evidence="2 5" id="KW-0032">Aminotransferase</keyword>
<dbReference type="InterPro" id="IPR015421">
    <property type="entry name" value="PyrdxlP-dep_Trfase_major"/>
</dbReference>
<dbReference type="AlphaFoldDB" id="A0A368JZ01"/>